<dbReference type="EMBL" id="JBHSDH010000013">
    <property type="protein sequence ID" value="MFC4293178.1"/>
    <property type="molecule type" value="Genomic_DNA"/>
</dbReference>
<dbReference type="SUPFAM" id="SSF51735">
    <property type="entry name" value="NAD(P)-binding Rossmann-fold domains"/>
    <property type="match status" value="1"/>
</dbReference>
<evidence type="ECO:0000259" key="1">
    <source>
        <dbReference type="SMART" id="SM00822"/>
    </source>
</evidence>
<protein>
    <submittedName>
        <fullName evidence="2">NAD-dependent epimerase/dehydratase family protein</fullName>
    </submittedName>
</protein>
<comment type="caution">
    <text evidence="2">The sequence shown here is derived from an EMBL/GenBank/DDBJ whole genome shotgun (WGS) entry which is preliminary data.</text>
</comment>
<evidence type="ECO:0000313" key="3">
    <source>
        <dbReference type="Proteomes" id="UP001595887"/>
    </source>
</evidence>
<gene>
    <name evidence="2" type="ORF">ACFOWX_12195</name>
</gene>
<keyword evidence="3" id="KW-1185">Reference proteome</keyword>
<reference evidence="3" key="1">
    <citation type="journal article" date="2019" name="Int. J. Syst. Evol. Microbiol.">
        <title>The Global Catalogue of Microorganisms (GCM) 10K type strain sequencing project: providing services to taxonomists for standard genome sequencing and annotation.</title>
        <authorList>
            <consortium name="The Broad Institute Genomics Platform"/>
            <consortium name="The Broad Institute Genome Sequencing Center for Infectious Disease"/>
            <person name="Wu L."/>
            <person name="Ma J."/>
        </authorList>
    </citation>
    <scope>NUCLEOTIDE SEQUENCE [LARGE SCALE GENOMIC DNA]</scope>
    <source>
        <strain evidence="3">CECT 8531</strain>
    </source>
</reference>
<dbReference type="InterPro" id="IPR001509">
    <property type="entry name" value="Epimerase_deHydtase"/>
</dbReference>
<dbReference type="Pfam" id="PF01370">
    <property type="entry name" value="Epimerase"/>
    <property type="match status" value="1"/>
</dbReference>
<organism evidence="2 3">
    <name type="scientific">Sphingorhabdus arenilitoris</name>
    <dbReference type="NCBI Taxonomy" id="1490041"/>
    <lineage>
        <taxon>Bacteria</taxon>
        <taxon>Pseudomonadati</taxon>
        <taxon>Pseudomonadota</taxon>
        <taxon>Alphaproteobacteria</taxon>
        <taxon>Sphingomonadales</taxon>
        <taxon>Sphingomonadaceae</taxon>
        <taxon>Sphingorhabdus</taxon>
    </lineage>
</organism>
<proteinExistence type="predicted"/>
<dbReference type="InterPro" id="IPR057326">
    <property type="entry name" value="KR_dom"/>
</dbReference>
<dbReference type="PANTHER" id="PTHR48079">
    <property type="entry name" value="PROTEIN YEEZ"/>
    <property type="match status" value="1"/>
</dbReference>
<name>A0ABV8RIE7_9SPHN</name>
<dbReference type="InterPro" id="IPR051783">
    <property type="entry name" value="NAD(P)-dependent_oxidoreduct"/>
</dbReference>
<accession>A0ABV8RIE7</accession>
<dbReference type="PANTHER" id="PTHR48079:SF6">
    <property type="entry name" value="NAD(P)-BINDING DOMAIN-CONTAINING PROTEIN-RELATED"/>
    <property type="match status" value="1"/>
</dbReference>
<evidence type="ECO:0000313" key="2">
    <source>
        <dbReference type="EMBL" id="MFC4293178.1"/>
    </source>
</evidence>
<dbReference type="RefSeq" id="WP_381424486.1">
    <property type="nucleotide sequence ID" value="NZ_JBHSDH010000013.1"/>
</dbReference>
<dbReference type="Gene3D" id="3.40.50.720">
    <property type="entry name" value="NAD(P)-binding Rossmann-like Domain"/>
    <property type="match status" value="1"/>
</dbReference>
<dbReference type="Proteomes" id="UP001595887">
    <property type="component" value="Unassembled WGS sequence"/>
</dbReference>
<sequence length="306" mass="33211">MPMGVVALTGATGFVGKTTIERLIEAGWNVRALTRREQPAKSGVTWVRGSLQDRDALLQLCDGADAVLHIAGVVNAPDKAGFEAGNVSGTDHMIEAAKAQGIRRFVHVSSLSAREPALSLYGASKMRGEKLVATSLLDWTIVRPPGVYGPGDTEMLDIFRMAAKGFALLPPRGKVSLIHVDDLARLLTALLPAHEDATAQIYEADDGKVGGWTHSGFARAIGWGMGKRVSAVHAPRPLLFAAAYGDRLLRRDKAKLTPDRASYLAHRDWTIDPARRPPAALWQPQIDTRAGVKETARWYRAQGWLK</sequence>
<dbReference type="SMART" id="SM00822">
    <property type="entry name" value="PKS_KR"/>
    <property type="match status" value="1"/>
</dbReference>
<feature type="domain" description="Ketoreductase" evidence="1">
    <location>
        <begin position="4"/>
        <end position="145"/>
    </location>
</feature>
<dbReference type="InterPro" id="IPR036291">
    <property type="entry name" value="NAD(P)-bd_dom_sf"/>
</dbReference>